<dbReference type="PROSITE" id="PS51450">
    <property type="entry name" value="LRR"/>
    <property type="match status" value="3"/>
</dbReference>
<dbReference type="PANTHER" id="PTHR46652:SF3">
    <property type="entry name" value="LEUCINE-RICH REPEAT-CONTAINING PROTEIN 9"/>
    <property type="match status" value="1"/>
</dbReference>
<evidence type="ECO:0000313" key="4">
    <source>
        <dbReference type="EMBL" id="CAL1163539.1"/>
    </source>
</evidence>
<sequence>MQIVNANFIGCNMADDVGKDLAPEDLHLSEVDKTVGGEGFAYARLDCVGKQIGGLGLLTEYPFIRHLDLSKNCIKDIRPISALRHVLSLNLRSNSISSTDWAPEDLTHLLFLDMAGNKLMELPQLHMPALRRADFRDNEIASCSKFPGHPTLQTLRLSGNQLTSAAGLHKMPKLEVLELSRNSLSDLEGVSMLPLLSSLDISNNKFESLKAPWKEMAALGVLEGGNNAFAEIKALEPLAETNLRSLTLTGCPLEEQDGVNLRLETLIFRPLQQLNGEEVTTDEQDEAKALHEKRLEEEAERLRQEEEAQPDL</sequence>
<dbReference type="Gene3D" id="3.80.10.10">
    <property type="entry name" value="Ribonuclease Inhibitor"/>
    <property type="match status" value="2"/>
</dbReference>
<dbReference type="InterPro" id="IPR025875">
    <property type="entry name" value="Leu-rich_rpt_4"/>
</dbReference>
<dbReference type="Pfam" id="PF13516">
    <property type="entry name" value="LRR_6"/>
    <property type="match status" value="1"/>
</dbReference>
<evidence type="ECO:0000256" key="1">
    <source>
        <dbReference type="ARBA" id="ARBA00022614"/>
    </source>
</evidence>
<dbReference type="InterPro" id="IPR050836">
    <property type="entry name" value="SDS22/Internalin_LRR"/>
</dbReference>
<evidence type="ECO:0000313" key="6">
    <source>
        <dbReference type="Proteomes" id="UP001152797"/>
    </source>
</evidence>
<dbReference type="EMBL" id="CAMXCT020004729">
    <property type="protein sequence ID" value="CAL1163539.1"/>
    <property type="molecule type" value="Genomic_DNA"/>
</dbReference>
<reference evidence="4" key="2">
    <citation type="submission" date="2024-04" db="EMBL/GenBank/DDBJ databases">
        <authorList>
            <person name="Chen Y."/>
            <person name="Shah S."/>
            <person name="Dougan E. K."/>
            <person name="Thang M."/>
            <person name="Chan C."/>
        </authorList>
    </citation>
    <scope>NUCLEOTIDE SEQUENCE [LARGE SCALE GENOMIC DNA]</scope>
</reference>
<proteinExistence type="predicted"/>
<evidence type="ECO:0000313" key="3">
    <source>
        <dbReference type="EMBL" id="CAI4010164.1"/>
    </source>
</evidence>
<dbReference type="InterPro" id="IPR032675">
    <property type="entry name" value="LRR_dom_sf"/>
</dbReference>
<keyword evidence="6" id="KW-1185">Reference proteome</keyword>
<gene>
    <name evidence="3" type="ORF">C1SCF055_LOCUS35458</name>
</gene>
<dbReference type="EMBL" id="CAMXCT030004729">
    <property type="protein sequence ID" value="CAL4797476.1"/>
    <property type="molecule type" value="Genomic_DNA"/>
</dbReference>
<accession>A0A9P1DGT1</accession>
<dbReference type="EMBL" id="CAMXCT010004729">
    <property type="protein sequence ID" value="CAI4010164.1"/>
    <property type="molecule type" value="Genomic_DNA"/>
</dbReference>
<dbReference type="InterPro" id="IPR001611">
    <property type="entry name" value="Leu-rich_rpt"/>
</dbReference>
<evidence type="ECO:0000256" key="2">
    <source>
        <dbReference type="ARBA" id="ARBA00022737"/>
    </source>
</evidence>
<name>A0A9P1DGT1_9DINO</name>
<dbReference type="PANTHER" id="PTHR46652">
    <property type="entry name" value="LEUCINE-RICH REPEAT AND IQ DOMAIN-CONTAINING PROTEIN 1-RELATED"/>
    <property type="match status" value="1"/>
</dbReference>
<dbReference type="Proteomes" id="UP001152797">
    <property type="component" value="Unassembled WGS sequence"/>
</dbReference>
<reference evidence="3" key="1">
    <citation type="submission" date="2022-10" db="EMBL/GenBank/DDBJ databases">
        <authorList>
            <person name="Chen Y."/>
            <person name="Dougan E. K."/>
            <person name="Chan C."/>
            <person name="Rhodes N."/>
            <person name="Thang M."/>
        </authorList>
    </citation>
    <scope>NUCLEOTIDE SEQUENCE</scope>
</reference>
<dbReference type="OrthoDB" id="271226at2759"/>
<evidence type="ECO:0000313" key="5">
    <source>
        <dbReference type="EMBL" id="CAL4797476.1"/>
    </source>
</evidence>
<comment type="caution">
    <text evidence="3">The sequence shown here is derived from an EMBL/GenBank/DDBJ whole genome shotgun (WGS) entry which is preliminary data.</text>
</comment>
<keyword evidence="1" id="KW-0433">Leucine-rich repeat</keyword>
<protein>
    <submittedName>
        <fullName evidence="5">Leucine-rich repeat-containing protein 23</fullName>
    </submittedName>
</protein>
<keyword evidence="2" id="KW-0677">Repeat</keyword>
<dbReference type="SUPFAM" id="SSF52058">
    <property type="entry name" value="L domain-like"/>
    <property type="match status" value="1"/>
</dbReference>
<organism evidence="3">
    <name type="scientific">Cladocopium goreaui</name>
    <dbReference type="NCBI Taxonomy" id="2562237"/>
    <lineage>
        <taxon>Eukaryota</taxon>
        <taxon>Sar</taxon>
        <taxon>Alveolata</taxon>
        <taxon>Dinophyceae</taxon>
        <taxon>Suessiales</taxon>
        <taxon>Symbiodiniaceae</taxon>
        <taxon>Cladocopium</taxon>
    </lineage>
</organism>
<dbReference type="AlphaFoldDB" id="A0A9P1DGT1"/>
<dbReference type="Pfam" id="PF12799">
    <property type="entry name" value="LRR_4"/>
    <property type="match status" value="1"/>
</dbReference>